<dbReference type="PANTHER" id="PTHR34294">
    <property type="entry name" value="TRANSCRIPTIONAL REGULATOR-RELATED"/>
    <property type="match status" value="1"/>
</dbReference>
<accession>A0A376BN25</accession>
<gene>
    <name evidence="6" type="primary">deoR</name>
    <name evidence="6" type="ORF">NCTC10283_01327</name>
</gene>
<dbReference type="SUPFAM" id="SSF88659">
    <property type="entry name" value="Sigma3 and sigma4 domains of RNA polymerase sigma factors"/>
    <property type="match status" value="1"/>
</dbReference>
<evidence type="ECO:0000259" key="5">
    <source>
        <dbReference type="Pfam" id="PF04198"/>
    </source>
</evidence>
<keyword evidence="3" id="KW-0238">DNA-binding</keyword>
<comment type="similarity">
    <text evidence="1">Belongs to the SorC transcriptional regulatory family.</text>
</comment>
<dbReference type="PANTHER" id="PTHR34294:SF1">
    <property type="entry name" value="TRANSCRIPTIONAL REGULATOR LSRR"/>
    <property type="match status" value="1"/>
</dbReference>
<name>A0A376BN25_9NEIS</name>
<dbReference type="InterPro" id="IPR013324">
    <property type="entry name" value="RNA_pol_sigma_r3/r4-like"/>
</dbReference>
<evidence type="ECO:0000256" key="1">
    <source>
        <dbReference type="ARBA" id="ARBA00010466"/>
    </source>
</evidence>
<dbReference type="STRING" id="1120980.GCA_000745955_02075"/>
<dbReference type="GO" id="GO:0003677">
    <property type="term" value="F:DNA binding"/>
    <property type="evidence" value="ECO:0007669"/>
    <property type="project" value="UniProtKB-KW"/>
</dbReference>
<dbReference type="InterPro" id="IPR036388">
    <property type="entry name" value="WH-like_DNA-bd_sf"/>
</dbReference>
<dbReference type="Pfam" id="PF04198">
    <property type="entry name" value="Sugar-bind"/>
    <property type="match status" value="1"/>
</dbReference>
<feature type="domain" description="Sugar-binding" evidence="5">
    <location>
        <begin position="100"/>
        <end position="351"/>
    </location>
</feature>
<reference evidence="6 7" key="1">
    <citation type="submission" date="2018-06" db="EMBL/GenBank/DDBJ databases">
        <authorList>
            <consortium name="Pathogen Informatics"/>
            <person name="Doyle S."/>
        </authorList>
    </citation>
    <scope>NUCLEOTIDE SEQUENCE [LARGE SCALE GENOMIC DNA]</scope>
    <source>
        <strain evidence="6 7">NCTC10283</strain>
    </source>
</reference>
<dbReference type="GO" id="GO:0030246">
    <property type="term" value="F:carbohydrate binding"/>
    <property type="evidence" value="ECO:0007669"/>
    <property type="project" value="InterPro"/>
</dbReference>
<evidence type="ECO:0000313" key="7">
    <source>
        <dbReference type="Proteomes" id="UP000254209"/>
    </source>
</evidence>
<proteinExistence type="inferred from homology"/>
<evidence type="ECO:0000256" key="4">
    <source>
        <dbReference type="ARBA" id="ARBA00023163"/>
    </source>
</evidence>
<protein>
    <submittedName>
        <fullName evidence="6">Deoxyribonucleoside regulator</fullName>
    </submittedName>
</protein>
<dbReference type="Gene3D" id="1.10.10.10">
    <property type="entry name" value="Winged helix-like DNA-binding domain superfamily/Winged helix DNA-binding domain"/>
    <property type="match status" value="1"/>
</dbReference>
<organism evidence="6 7">
    <name type="scientific">Alysiella crassa</name>
    <dbReference type="NCBI Taxonomy" id="153491"/>
    <lineage>
        <taxon>Bacteria</taxon>
        <taxon>Pseudomonadati</taxon>
        <taxon>Pseudomonadota</taxon>
        <taxon>Betaproteobacteria</taxon>
        <taxon>Neisseriales</taxon>
        <taxon>Neisseriaceae</taxon>
        <taxon>Alysiella</taxon>
    </lineage>
</organism>
<evidence type="ECO:0000313" key="6">
    <source>
        <dbReference type="EMBL" id="SSY71187.1"/>
    </source>
</evidence>
<dbReference type="InterPro" id="IPR051054">
    <property type="entry name" value="SorC_transcr_regulators"/>
</dbReference>
<dbReference type="InterPro" id="IPR037171">
    <property type="entry name" value="NagB/RpiA_transferase-like"/>
</dbReference>
<dbReference type="RefSeq" id="WP_211249447.1">
    <property type="nucleotide sequence ID" value="NZ_CP091519.2"/>
</dbReference>
<dbReference type="SUPFAM" id="SSF100950">
    <property type="entry name" value="NagB/RpiA/CoA transferase-like"/>
    <property type="match status" value="1"/>
</dbReference>
<dbReference type="AlphaFoldDB" id="A0A376BN25"/>
<keyword evidence="2" id="KW-0805">Transcription regulation</keyword>
<dbReference type="Gene3D" id="3.40.50.1360">
    <property type="match status" value="1"/>
</dbReference>
<keyword evidence="7" id="KW-1185">Reference proteome</keyword>
<dbReference type="Proteomes" id="UP000254209">
    <property type="component" value="Unassembled WGS sequence"/>
</dbReference>
<keyword evidence="4" id="KW-0804">Transcription</keyword>
<evidence type="ECO:0000256" key="2">
    <source>
        <dbReference type="ARBA" id="ARBA00023015"/>
    </source>
</evidence>
<dbReference type="InterPro" id="IPR007324">
    <property type="entry name" value="Sugar-bd_dom_put"/>
</dbReference>
<evidence type="ECO:0000256" key="3">
    <source>
        <dbReference type="ARBA" id="ARBA00023125"/>
    </source>
</evidence>
<dbReference type="EMBL" id="UFSO01000002">
    <property type="protein sequence ID" value="SSY71187.1"/>
    <property type="molecule type" value="Genomic_DNA"/>
</dbReference>
<sequence>MYTKFTQNQIFVIGLGAHGTPYYAFSQKIPKKMMMDTPRSTLKPRDIQAIDVVKLYYQEGKSQQEIATLMGLSRPTVAKLMQYASERGFLEIRINDPRDHHSTLAEQIKQHFGLSAVQLVPNPMQDDYAHLLQEIGQAGARMLEQIVNDGDTIAIEWSSSIQAMAQALKPQSRKQVKVVQLRGSDTQMQQGFNEAESIRLVCQAFDAIGETLPLPAVFDNVQTKNLVEQEQNIRRVLESARQSRIAVFTVGASNRESLLFRSGFFTEQEMTQLLQRSVGSICARFLDDKGRICLPDLNNRTTGIALPDLRHKEQRLLIAGGKERVQAIRVALEYGYANRLVTDEQTAQSLLIN</sequence>